<gene>
    <name evidence="2" type="ORF">ATK30_8357</name>
</gene>
<proteinExistence type="predicted"/>
<reference evidence="2 3" key="1">
    <citation type="submission" date="2017-12" db="EMBL/GenBank/DDBJ databases">
        <title>Sequencing the genomes of 1000 Actinobacteria strains.</title>
        <authorList>
            <person name="Klenk H.-P."/>
        </authorList>
    </citation>
    <scope>NUCLEOTIDE SEQUENCE [LARGE SCALE GENOMIC DNA]</scope>
    <source>
        <strain evidence="2 3">DSM 45165</strain>
    </source>
</reference>
<dbReference type="EMBL" id="PJMY01000003">
    <property type="protein sequence ID" value="PKV97376.1"/>
    <property type="molecule type" value="Genomic_DNA"/>
</dbReference>
<comment type="caution">
    <text evidence="2">The sequence shown here is derived from an EMBL/GenBank/DDBJ whole genome shotgun (WGS) entry which is preliminary data.</text>
</comment>
<dbReference type="AlphaFoldDB" id="A0A2N3WU19"/>
<feature type="compositionally biased region" description="Basic and acidic residues" evidence="1">
    <location>
        <begin position="16"/>
        <end position="34"/>
    </location>
</feature>
<evidence type="ECO:0000313" key="3">
    <source>
        <dbReference type="Proteomes" id="UP000233750"/>
    </source>
</evidence>
<accession>A0A2N3WU19</accession>
<protein>
    <submittedName>
        <fullName evidence="2">Uncharacterized protein</fullName>
    </submittedName>
</protein>
<keyword evidence="3" id="KW-1185">Reference proteome</keyword>
<dbReference type="Proteomes" id="UP000233750">
    <property type="component" value="Unassembled WGS sequence"/>
</dbReference>
<name>A0A2N3WU19_9PSEU</name>
<evidence type="ECO:0000256" key="1">
    <source>
        <dbReference type="SAM" id="MobiDB-lite"/>
    </source>
</evidence>
<sequence>MFRQSPAPARRSVKGPLRESKSLKESFTARESVQRKGSRG</sequence>
<evidence type="ECO:0000313" key="2">
    <source>
        <dbReference type="EMBL" id="PKV97376.1"/>
    </source>
</evidence>
<organism evidence="2 3">
    <name type="scientific">Amycolatopsis echigonensis</name>
    <dbReference type="NCBI Taxonomy" id="2576905"/>
    <lineage>
        <taxon>Bacteria</taxon>
        <taxon>Bacillati</taxon>
        <taxon>Actinomycetota</taxon>
        <taxon>Actinomycetes</taxon>
        <taxon>Pseudonocardiales</taxon>
        <taxon>Pseudonocardiaceae</taxon>
        <taxon>Amycolatopsis</taxon>
    </lineage>
</organism>
<feature type="region of interest" description="Disordered" evidence="1">
    <location>
        <begin position="1"/>
        <end position="40"/>
    </location>
</feature>